<keyword evidence="4 8" id="KW-0747">Spliceosome</keyword>
<protein>
    <recommendedName>
        <fullName evidence="8">Splicing factor YJU2</fullName>
    </recommendedName>
</protein>
<evidence type="ECO:0000313" key="10">
    <source>
        <dbReference type="EMBL" id="CDR43406.1"/>
    </source>
</evidence>
<evidence type="ECO:0000256" key="2">
    <source>
        <dbReference type="ARBA" id="ARBA00022664"/>
    </source>
</evidence>
<dbReference type="AlphaFoldDB" id="A0A061B0S0"/>
<comment type="function">
    <text evidence="8">Part of the spliceosome which catalyzes two sequential transesterification reactions, first the excision of the non-coding intron from pre-mRNA and then the ligation of the coding exons to form the mature mRNA. Plays a role in stabilizing the structure of the spliceosome catalytic core and docking of the branch helix into the active site, producing 5'-exon and lariat intron-3'-intermediates.</text>
</comment>
<evidence type="ECO:0000256" key="5">
    <source>
        <dbReference type="ARBA" id="ARBA00022833"/>
    </source>
</evidence>
<evidence type="ECO:0000256" key="8">
    <source>
        <dbReference type="HAMAP-Rule" id="MF_03226"/>
    </source>
</evidence>
<keyword evidence="9" id="KW-0175">Coiled coil</keyword>
<comment type="similarity">
    <text evidence="8">Belongs to the CWC16 family. YJU2 subfamily.</text>
</comment>
<feature type="coiled-coil region" evidence="9">
    <location>
        <begin position="116"/>
        <end position="209"/>
    </location>
</feature>
<feature type="binding site" evidence="8">
    <location>
        <position position="50"/>
    </location>
    <ligand>
        <name>Zn(2+)</name>
        <dbReference type="ChEBI" id="CHEBI:29105"/>
    </ligand>
</feature>
<dbReference type="PANTHER" id="PTHR12111:SF1">
    <property type="entry name" value="SPLICING FACTOR YJU2"/>
    <property type="match status" value="1"/>
</dbReference>
<proteinExistence type="inferred from homology"/>
<comment type="subunit">
    <text evidence="8">Component of the spliceosome. Present in the activated B complex, the catalytically activated B* complex which catalyzes the branching, the catalytic step 1 C complex catalyzing the exon ligation, and the postcatalytic P complex containing the ligated exons (mRNA) and the excised lariat intron.</text>
</comment>
<comment type="subcellular location">
    <subcellularLocation>
        <location evidence="1 8">Nucleus</location>
    </subcellularLocation>
</comment>
<evidence type="ECO:0000256" key="1">
    <source>
        <dbReference type="ARBA" id="ARBA00004123"/>
    </source>
</evidence>
<evidence type="ECO:0000256" key="4">
    <source>
        <dbReference type="ARBA" id="ARBA00022728"/>
    </source>
</evidence>
<dbReference type="PANTHER" id="PTHR12111">
    <property type="entry name" value="SPLICING FACTOR YJU2"/>
    <property type="match status" value="1"/>
</dbReference>
<keyword evidence="5 8" id="KW-0862">Zinc</keyword>
<sequence length="259" mass="30079">MSERKVINKYYPPDFDPSKVVKKRKKVRTGNAALPTVRLMTPFSLKCTSCGEYISKSRKFNAKKETTDQTYLGMKIIRFHIKCTRCAGEIIFRTDHKSADYVVESGAKRNYENPATSEHQLKNETLDETLARLEKEEKEERAELMKKDQKRTTVEELEEKLNDIRRQQDLHEELEELKDRNARLESIKVDEFAREREEEAQRLKEESKDDEIVAAAFARAQIPTTATTETKPTDISTISRPGIVTKKRKISKLGIKIKR</sequence>
<evidence type="ECO:0000256" key="9">
    <source>
        <dbReference type="SAM" id="Coils"/>
    </source>
</evidence>
<dbReference type="InterPro" id="IPR007590">
    <property type="entry name" value="Saf4/Yju2"/>
</dbReference>
<organism evidence="10">
    <name type="scientific">Cyberlindnera fabianii</name>
    <name type="common">Yeast</name>
    <name type="synonym">Hansenula fabianii</name>
    <dbReference type="NCBI Taxonomy" id="36022"/>
    <lineage>
        <taxon>Eukaryota</taxon>
        <taxon>Fungi</taxon>
        <taxon>Dikarya</taxon>
        <taxon>Ascomycota</taxon>
        <taxon>Saccharomycotina</taxon>
        <taxon>Saccharomycetes</taxon>
        <taxon>Phaffomycetales</taxon>
        <taxon>Phaffomycetaceae</taxon>
        <taxon>Cyberlindnera</taxon>
    </lineage>
</organism>
<feature type="binding site" evidence="8">
    <location>
        <position position="83"/>
    </location>
    <ligand>
        <name>Zn(2+)</name>
        <dbReference type="ChEBI" id="CHEBI:29105"/>
    </ligand>
</feature>
<dbReference type="OrthoDB" id="674963at2759"/>
<keyword evidence="2" id="KW-0507">mRNA processing</keyword>
<dbReference type="Pfam" id="PF04502">
    <property type="entry name" value="Saf4_Yju2"/>
    <property type="match status" value="1"/>
</dbReference>
<evidence type="ECO:0000256" key="3">
    <source>
        <dbReference type="ARBA" id="ARBA00022723"/>
    </source>
</evidence>
<keyword evidence="7 8" id="KW-0539">Nucleus</keyword>
<evidence type="ECO:0000256" key="7">
    <source>
        <dbReference type="ARBA" id="ARBA00023242"/>
    </source>
</evidence>
<dbReference type="PhylomeDB" id="A0A061B0S0"/>
<reference evidence="10" key="1">
    <citation type="journal article" date="2014" name="Genome Announc.">
        <title>Genome sequence of the yeast Cyberlindnera fabianii (Hansenula fabianii).</title>
        <authorList>
            <person name="Freel K.C."/>
            <person name="Sarilar V."/>
            <person name="Neuveglise C."/>
            <person name="Devillers H."/>
            <person name="Friedrich A."/>
            <person name="Schacherer J."/>
        </authorList>
    </citation>
    <scope>NUCLEOTIDE SEQUENCE</scope>
    <source>
        <strain evidence="10">YJS4271</strain>
    </source>
</reference>
<evidence type="ECO:0000256" key="6">
    <source>
        <dbReference type="ARBA" id="ARBA00023187"/>
    </source>
</evidence>
<name>A0A061B0S0_CYBFA</name>
<dbReference type="EMBL" id="LK052897">
    <property type="protein sequence ID" value="CDR43406.1"/>
    <property type="molecule type" value="Genomic_DNA"/>
</dbReference>
<feature type="binding site" evidence="8">
    <location>
        <position position="47"/>
    </location>
    <ligand>
        <name>Zn(2+)</name>
        <dbReference type="ChEBI" id="CHEBI:29105"/>
    </ligand>
</feature>
<dbReference type="GO" id="GO:0071006">
    <property type="term" value="C:U2-type catalytic step 1 spliceosome"/>
    <property type="evidence" value="ECO:0007669"/>
    <property type="project" value="UniProtKB-UniRule"/>
</dbReference>
<keyword evidence="3 8" id="KW-0479">Metal-binding</keyword>
<gene>
    <name evidence="10" type="ORF">CYFA0S_12e00188g</name>
</gene>
<feature type="binding site" evidence="8">
    <location>
        <position position="86"/>
    </location>
    <ligand>
        <name>Zn(2+)</name>
        <dbReference type="ChEBI" id="CHEBI:29105"/>
    </ligand>
</feature>
<keyword evidence="6" id="KW-0508">mRNA splicing</keyword>
<dbReference type="InterPro" id="IPR043701">
    <property type="entry name" value="Yju2"/>
</dbReference>
<dbReference type="GO" id="GO:0046872">
    <property type="term" value="F:metal ion binding"/>
    <property type="evidence" value="ECO:0007669"/>
    <property type="project" value="UniProtKB-KW"/>
</dbReference>
<accession>A0A061B0S0</accession>
<dbReference type="GO" id="GO:0000349">
    <property type="term" value="P:generation of catalytic spliceosome for first transesterification step"/>
    <property type="evidence" value="ECO:0007669"/>
    <property type="project" value="UniProtKB-UniRule"/>
</dbReference>
<dbReference type="HAMAP" id="MF_03226">
    <property type="entry name" value="YJU2"/>
    <property type="match status" value="1"/>
</dbReference>